<dbReference type="InterPro" id="IPR036866">
    <property type="entry name" value="RibonucZ/Hydroxyglut_hydro"/>
</dbReference>
<keyword evidence="3" id="KW-1185">Reference proteome</keyword>
<dbReference type="SUPFAM" id="SSF56281">
    <property type="entry name" value="Metallo-hydrolase/oxidoreductase"/>
    <property type="match status" value="1"/>
</dbReference>
<name>A0A177E6B3_9BACT</name>
<organism evidence="2 3">
    <name type="scientific">Thermodesulfatator autotrophicus</name>
    <dbReference type="NCBI Taxonomy" id="1795632"/>
    <lineage>
        <taxon>Bacteria</taxon>
        <taxon>Pseudomonadati</taxon>
        <taxon>Thermodesulfobacteriota</taxon>
        <taxon>Thermodesulfobacteria</taxon>
        <taxon>Thermodesulfobacteriales</taxon>
        <taxon>Thermodesulfatatoraceae</taxon>
        <taxon>Thermodesulfatator</taxon>
    </lineage>
</organism>
<reference evidence="2 3" key="1">
    <citation type="submission" date="2016-02" db="EMBL/GenBank/DDBJ databases">
        <title>Draft genome sequence of Thermodesulfatator sp. S606.</title>
        <authorList>
            <person name="Lai Q."/>
            <person name="Cao J."/>
            <person name="Dupont S."/>
            <person name="Shao Z."/>
            <person name="Jebbar M."/>
            <person name="Alain K."/>
        </authorList>
    </citation>
    <scope>NUCLEOTIDE SEQUENCE [LARGE SCALE GENOMIC DNA]</scope>
    <source>
        <strain evidence="2 3">S606</strain>
    </source>
</reference>
<comment type="caution">
    <text evidence="2">The sequence shown here is derived from an EMBL/GenBank/DDBJ whole genome shotgun (WGS) entry which is preliminary data.</text>
</comment>
<sequence length="354" mass="39813">MRETGGKWRGGPPLGLKLLAILKSCLYIMDMKNCEDYSLLEIVRQKKHHQPDGRFKNPWLPYEAPKLAKIFKWKLSHLIVKENSRFPVFSLSPSLLCGENGPIISFLAHNTVFLRLSGKNFLFDPIFGNISGIIKRHTPPPLAPENLPPIDFIIYSHAHRDHLDLQSLRKIPGTPKIITPLNFSLYLGNSIVELDWLETYEESSLLIRAVPVQHWSKRNIGDTNLALWAGFIIETPEFKIFFGGDTGYFFGFKELGALFGPFDLALVPSGAYLPRELMAPFHLSPEEAVKVCQELGASLGTPIHWGAYKLGDEALDDPPKLFKKQALKQGVKPLIIYPGEVVFLSNGRPVFLTS</sequence>
<dbReference type="PANTHER" id="PTHR15032:SF4">
    <property type="entry name" value="N-ACYL-PHOSPHATIDYLETHANOLAMINE-HYDROLYZING PHOSPHOLIPASE D"/>
    <property type="match status" value="1"/>
</dbReference>
<dbReference type="GO" id="GO:0005737">
    <property type="term" value="C:cytoplasm"/>
    <property type="evidence" value="ECO:0007669"/>
    <property type="project" value="TreeGrafter"/>
</dbReference>
<dbReference type="Pfam" id="PF12706">
    <property type="entry name" value="Lactamase_B_2"/>
    <property type="match status" value="1"/>
</dbReference>
<dbReference type="EMBL" id="LSFI01000046">
    <property type="protein sequence ID" value="OAG26980.1"/>
    <property type="molecule type" value="Genomic_DNA"/>
</dbReference>
<dbReference type="AlphaFoldDB" id="A0A177E6B3"/>
<accession>A0A177E6B3</accession>
<gene>
    <name evidence="2" type="ORF">TH606_09345</name>
</gene>
<feature type="domain" description="Metallo-beta-lactamase" evidence="1">
    <location>
        <begin position="120"/>
        <end position="305"/>
    </location>
</feature>
<dbReference type="Gene3D" id="3.60.15.10">
    <property type="entry name" value="Ribonuclease Z/Hydroxyacylglutathione hydrolase-like"/>
    <property type="match status" value="1"/>
</dbReference>
<protein>
    <recommendedName>
        <fullName evidence="1">Metallo-beta-lactamase domain-containing protein</fullName>
    </recommendedName>
</protein>
<dbReference type="PANTHER" id="PTHR15032">
    <property type="entry name" value="N-ACYL-PHOSPHATIDYLETHANOLAMINE-HYDROLYZING PHOSPHOLIPASE D"/>
    <property type="match status" value="1"/>
</dbReference>
<dbReference type="Proteomes" id="UP000076964">
    <property type="component" value="Unassembled WGS sequence"/>
</dbReference>
<dbReference type="STRING" id="1795632.TH606_09345"/>
<evidence type="ECO:0000313" key="3">
    <source>
        <dbReference type="Proteomes" id="UP000076964"/>
    </source>
</evidence>
<dbReference type="InterPro" id="IPR001279">
    <property type="entry name" value="Metallo-B-lactamas"/>
</dbReference>
<evidence type="ECO:0000313" key="2">
    <source>
        <dbReference type="EMBL" id="OAG26980.1"/>
    </source>
</evidence>
<proteinExistence type="predicted"/>
<evidence type="ECO:0000259" key="1">
    <source>
        <dbReference type="Pfam" id="PF12706"/>
    </source>
</evidence>